<feature type="signal peptide" evidence="7">
    <location>
        <begin position="1"/>
        <end position="22"/>
    </location>
</feature>
<proteinExistence type="predicted"/>
<dbReference type="Pfam" id="PF05425">
    <property type="entry name" value="CopD"/>
    <property type="match status" value="1"/>
</dbReference>
<dbReference type="InterPro" id="IPR032694">
    <property type="entry name" value="CopC/D"/>
</dbReference>
<dbReference type="PANTHER" id="PTHR34820">
    <property type="entry name" value="INNER MEMBRANE PROTEIN YEBZ"/>
    <property type="match status" value="1"/>
</dbReference>
<keyword evidence="4 6" id="KW-1133">Transmembrane helix</keyword>
<feature type="transmembrane region" description="Helical" evidence="6">
    <location>
        <begin position="157"/>
        <end position="175"/>
    </location>
</feature>
<protein>
    <recommendedName>
        <fullName evidence="8">Copper resistance protein D domain-containing protein</fullName>
    </recommendedName>
</protein>
<reference evidence="10" key="1">
    <citation type="journal article" date="2019" name="Int. J. Syst. Evol. Microbiol.">
        <title>The Global Catalogue of Microorganisms (GCM) 10K type strain sequencing project: providing services to taxonomists for standard genome sequencing and annotation.</title>
        <authorList>
            <consortium name="The Broad Institute Genomics Platform"/>
            <consortium name="The Broad Institute Genome Sequencing Center for Infectious Disease"/>
            <person name="Wu L."/>
            <person name="Ma J."/>
        </authorList>
    </citation>
    <scope>NUCLEOTIDE SEQUENCE [LARGE SCALE GENOMIC DNA]</scope>
    <source>
        <strain evidence="10">JCM 19173</strain>
    </source>
</reference>
<name>A0ABQ2FHG5_9DEIO</name>
<dbReference type="EMBL" id="BMPE01000003">
    <property type="protein sequence ID" value="GGK99111.1"/>
    <property type="molecule type" value="Genomic_DNA"/>
</dbReference>
<evidence type="ECO:0000313" key="9">
    <source>
        <dbReference type="EMBL" id="GGK99111.1"/>
    </source>
</evidence>
<feature type="chain" id="PRO_5045041457" description="Copper resistance protein D domain-containing protein" evidence="7">
    <location>
        <begin position="23"/>
        <end position="267"/>
    </location>
</feature>
<feature type="transmembrane region" description="Helical" evidence="6">
    <location>
        <begin position="32"/>
        <end position="55"/>
    </location>
</feature>
<feature type="domain" description="Copper resistance protein D" evidence="8">
    <location>
        <begin position="152"/>
        <end position="244"/>
    </location>
</feature>
<evidence type="ECO:0000259" key="8">
    <source>
        <dbReference type="Pfam" id="PF05425"/>
    </source>
</evidence>
<accession>A0ABQ2FHG5</accession>
<keyword evidence="2" id="KW-1003">Cell membrane</keyword>
<evidence type="ECO:0000256" key="5">
    <source>
        <dbReference type="ARBA" id="ARBA00023136"/>
    </source>
</evidence>
<keyword evidence="7" id="KW-0732">Signal</keyword>
<dbReference type="Proteomes" id="UP000604341">
    <property type="component" value="Unassembled WGS sequence"/>
</dbReference>
<feature type="transmembrane region" description="Helical" evidence="6">
    <location>
        <begin position="195"/>
        <end position="213"/>
    </location>
</feature>
<dbReference type="InterPro" id="IPR008457">
    <property type="entry name" value="Cu-R_CopD_dom"/>
</dbReference>
<keyword evidence="10" id="KW-1185">Reference proteome</keyword>
<evidence type="ECO:0000313" key="10">
    <source>
        <dbReference type="Proteomes" id="UP000604341"/>
    </source>
</evidence>
<comment type="subcellular location">
    <subcellularLocation>
        <location evidence="1">Cell membrane</location>
        <topology evidence="1">Multi-pass membrane protein</topology>
    </subcellularLocation>
</comment>
<gene>
    <name evidence="9" type="ORF">GCM10010844_16650</name>
</gene>
<sequence>MPVLAALAFLGLTLLAAPLAAAAQRVRVPPTLPAAGLLLLAAAWAAQVAVTLNALGLGAGDAPAFITDTGTGRAMLTGLLGGTLLLAAWVARAPALTLLPGALLLAWGASGVGHGAGHTLWIRGLHALHLSAMGVWLGGVLSLTVARPLTARAAARFTPLAAGSVAVLAGTGLLMAHEHLPTLAEWFSTRYGQTLLLKLALVALALGAATLVRRAFARQDRRVRLLLAREALLLLAVLGVTGVLSTTDPLGHATHSQGQSPGPGRAR</sequence>
<keyword evidence="3 6" id="KW-0812">Transmembrane</keyword>
<evidence type="ECO:0000256" key="1">
    <source>
        <dbReference type="ARBA" id="ARBA00004651"/>
    </source>
</evidence>
<comment type="caution">
    <text evidence="9">The sequence shown here is derived from an EMBL/GenBank/DDBJ whole genome shotgun (WGS) entry which is preliminary data.</text>
</comment>
<evidence type="ECO:0000256" key="6">
    <source>
        <dbReference type="SAM" id="Phobius"/>
    </source>
</evidence>
<evidence type="ECO:0000256" key="4">
    <source>
        <dbReference type="ARBA" id="ARBA00022989"/>
    </source>
</evidence>
<feature type="transmembrane region" description="Helical" evidence="6">
    <location>
        <begin position="127"/>
        <end position="145"/>
    </location>
</feature>
<evidence type="ECO:0000256" key="7">
    <source>
        <dbReference type="SAM" id="SignalP"/>
    </source>
</evidence>
<feature type="transmembrane region" description="Helical" evidence="6">
    <location>
        <begin position="225"/>
        <end position="244"/>
    </location>
</feature>
<evidence type="ECO:0000256" key="2">
    <source>
        <dbReference type="ARBA" id="ARBA00022475"/>
    </source>
</evidence>
<dbReference type="PANTHER" id="PTHR34820:SF4">
    <property type="entry name" value="INNER MEMBRANE PROTEIN YEBZ"/>
    <property type="match status" value="1"/>
</dbReference>
<keyword evidence="5 6" id="KW-0472">Membrane</keyword>
<feature type="transmembrane region" description="Helical" evidence="6">
    <location>
        <begin position="76"/>
        <end position="107"/>
    </location>
</feature>
<evidence type="ECO:0000256" key="3">
    <source>
        <dbReference type="ARBA" id="ARBA00022692"/>
    </source>
</evidence>
<organism evidence="9 10">
    <name type="scientific">Deinococcus radiotolerans</name>
    <dbReference type="NCBI Taxonomy" id="1309407"/>
    <lineage>
        <taxon>Bacteria</taxon>
        <taxon>Thermotogati</taxon>
        <taxon>Deinococcota</taxon>
        <taxon>Deinococci</taxon>
        <taxon>Deinococcales</taxon>
        <taxon>Deinococcaceae</taxon>
        <taxon>Deinococcus</taxon>
    </lineage>
</organism>
<dbReference type="RefSeq" id="WP_229784580.1">
    <property type="nucleotide sequence ID" value="NZ_BMPE01000003.1"/>
</dbReference>